<dbReference type="AlphaFoldDB" id="A0AAV8RAD1"/>
<organism evidence="1 2">
    <name type="scientific">Ensete ventricosum</name>
    <name type="common">Abyssinian banana</name>
    <name type="synonym">Musa ensete</name>
    <dbReference type="NCBI Taxonomy" id="4639"/>
    <lineage>
        <taxon>Eukaryota</taxon>
        <taxon>Viridiplantae</taxon>
        <taxon>Streptophyta</taxon>
        <taxon>Embryophyta</taxon>
        <taxon>Tracheophyta</taxon>
        <taxon>Spermatophyta</taxon>
        <taxon>Magnoliopsida</taxon>
        <taxon>Liliopsida</taxon>
        <taxon>Zingiberales</taxon>
        <taxon>Musaceae</taxon>
        <taxon>Ensete</taxon>
    </lineage>
</organism>
<gene>
    <name evidence="1" type="ORF">OPV22_010083</name>
</gene>
<keyword evidence="2" id="KW-1185">Reference proteome</keyword>
<proteinExistence type="predicted"/>
<dbReference type="Proteomes" id="UP001222027">
    <property type="component" value="Unassembled WGS sequence"/>
</dbReference>
<sequence>MAAGKGESHEVDKGNQMVLTTGRVVLLEDPINCFVFDRSLFSISTRWIACFPPNSASPPTRSRSSTRFIMSVPHPY</sequence>
<name>A0AAV8RAD1_ENSVE</name>
<evidence type="ECO:0000313" key="1">
    <source>
        <dbReference type="EMBL" id="KAJ8499531.1"/>
    </source>
</evidence>
<accession>A0AAV8RAD1</accession>
<reference evidence="1 2" key="1">
    <citation type="submission" date="2022-12" db="EMBL/GenBank/DDBJ databases">
        <title>Chromosome-scale assembly of the Ensete ventricosum genome.</title>
        <authorList>
            <person name="Dussert Y."/>
            <person name="Stocks J."/>
            <person name="Wendawek A."/>
            <person name="Woldeyes F."/>
            <person name="Nichols R.A."/>
            <person name="Borrell J.S."/>
        </authorList>
    </citation>
    <scope>NUCLEOTIDE SEQUENCE [LARGE SCALE GENOMIC DNA]</scope>
    <source>
        <strain evidence="2">cv. Maze</strain>
        <tissue evidence="1">Seeds</tissue>
    </source>
</reference>
<evidence type="ECO:0000313" key="2">
    <source>
        <dbReference type="Proteomes" id="UP001222027"/>
    </source>
</evidence>
<protein>
    <submittedName>
        <fullName evidence="1">Uncharacterized protein</fullName>
    </submittedName>
</protein>
<dbReference type="EMBL" id="JAQQAF010000003">
    <property type="protein sequence ID" value="KAJ8499531.1"/>
    <property type="molecule type" value="Genomic_DNA"/>
</dbReference>
<comment type="caution">
    <text evidence="1">The sequence shown here is derived from an EMBL/GenBank/DDBJ whole genome shotgun (WGS) entry which is preliminary data.</text>
</comment>